<evidence type="ECO:0000256" key="1">
    <source>
        <dbReference type="SAM" id="MobiDB-lite"/>
    </source>
</evidence>
<organism evidence="2">
    <name type="scientific">Amphimedon queenslandica</name>
    <name type="common">Sponge</name>
    <dbReference type="NCBI Taxonomy" id="400682"/>
    <lineage>
        <taxon>Eukaryota</taxon>
        <taxon>Metazoa</taxon>
        <taxon>Porifera</taxon>
        <taxon>Demospongiae</taxon>
        <taxon>Heteroscleromorpha</taxon>
        <taxon>Haplosclerida</taxon>
        <taxon>Niphatidae</taxon>
        <taxon>Amphimedon</taxon>
    </lineage>
</organism>
<feature type="compositionally biased region" description="Basic and acidic residues" evidence="1">
    <location>
        <begin position="1"/>
        <end position="12"/>
    </location>
</feature>
<dbReference type="AlphaFoldDB" id="A0A1X7TX87"/>
<proteinExistence type="predicted"/>
<accession>A0A1X7TX87</accession>
<dbReference type="EnsemblMetazoa" id="Aqu2.1.19859_001">
    <property type="protein sequence ID" value="Aqu2.1.19859_001"/>
    <property type="gene ID" value="Aqu2.1.19859"/>
</dbReference>
<feature type="compositionally biased region" description="Low complexity" evidence="1">
    <location>
        <begin position="13"/>
        <end position="22"/>
    </location>
</feature>
<sequence>MCSDDDRKRKQSDSTCSKPPSIKAKKAKQKSAYNLLAVSHSANVGSTFTITGNMTGATDANLSATVMANNTGNMTID</sequence>
<evidence type="ECO:0000313" key="2">
    <source>
        <dbReference type="EnsemblMetazoa" id="Aqu2.1.19859_001"/>
    </source>
</evidence>
<feature type="region of interest" description="Disordered" evidence="1">
    <location>
        <begin position="1"/>
        <end position="29"/>
    </location>
</feature>
<reference evidence="2" key="1">
    <citation type="submission" date="2017-05" db="UniProtKB">
        <authorList>
            <consortium name="EnsemblMetazoa"/>
        </authorList>
    </citation>
    <scope>IDENTIFICATION</scope>
</reference>
<dbReference type="InParanoid" id="A0A1X7TX87"/>
<name>A0A1X7TX87_AMPQE</name>
<protein>
    <submittedName>
        <fullName evidence="2">Uncharacterized protein</fullName>
    </submittedName>
</protein>